<evidence type="ECO:0000256" key="2">
    <source>
        <dbReference type="ARBA" id="ARBA00006679"/>
    </source>
</evidence>
<keyword evidence="5 7" id="KW-1133">Transmembrane helix</keyword>
<evidence type="ECO:0000256" key="5">
    <source>
        <dbReference type="ARBA" id="ARBA00022989"/>
    </source>
</evidence>
<gene>
    <name evidence="8" type="ORF">V6X64_07895</name>
</gene>
<proteinExistence type="inferred from homology"/>
<comment type="similarity">
    <text evidence="2">Belongs to the DoxX family.</text>
</comment>
<dbReference type="PANTHER" id="PTHR33452:SF1">
    <property type="entry name" value="INNER MEMBRANE PROTEIN YPHA-RELATED"/>
    <property type="match status" value="1"/>
</dbReference>
<evidence type="ECO:0000256" key="4">
    <source>
        <dbReference type="ARBA" id="ARBA00022692"/>
    </source>
</evidence>
<sequence>MSAPLQSGDVLLDRQAGYLHWLLRTPLALVMLYHGVDHWLDGPAVFASNLGLPVAIAVLVSGLEVFSGAALLLGAWLGAWVTRLGSAAALPVLIGAIFTVHWGQWHFLPSPSHPLGGLEFQVTLTCLAIYLLVRGNEV</sequence>
<evidence type="ECO:0000256" key="7">
    <source>
        <dbReference type="SAM" id="Phobius"/>
    </source>
</evidence>
<feature type="transmembrane region" description="Helical" evidence="7">
    <location>
        <begin position="84"/>
        <end position="103"/>
    </location>
</feature>
<evidence type="ECO:0000313" key="8">
    <source>
        <dbReference type="EMBL" id="MEX0386909.1"/>
    </source>
</evidence>
<keyword evidence="9" id="KW-1185">Reference proteome</keyword>
<dbReference type="InterPro" id="IPR051907">
    <property type="entry name" value="DoxX-like_oxidoreductase"/>
</dbReference>
<evidence type="ECO:0000256" key="6">
    <source>
        <dbReference type="ARBA" id="ARBA00023136"/>
    </source>
</evidence>
<keyword evidence="4 7" id="KW-0812">Transmembrane</keyword>
<keyword evidence="3" id="KW-1003">Cell membrane</keyword>
<evidence type="ECO:0000256" key="3">
    <source>
        <dbReference type="ARBA" id="ARBA00022475"/>
    </source>
</evidence>
<keyword evidence="6 7" id="KW-0472">Membrane</keyword>
<protein>
    <submittedName>
        <fullName evidence="8">DoxX family protein</fullName>
    </submittedName>
</protein>
<dbReference type="Proteomes" id="UP001556653">
    <property type="component" value="Unassembled WGS sequence"/>
</dbReference>
<evidence type="ECO:0000256" key="1">
    <source>
        <dbReference type="ARBA" id="ARBA00004651"/>
    </source>
</evidence>
<feature type="transmembrane region" description="Helical" evidence="7">
    <location>
        <begin position="52"/>
        <end position="77"/>
    </location>
</feature>
<dbReference type="Pfam" id="PF07681">
    <property type="entry name" value="DoxX"/>
    <property type="match status" value="1"/>
</dbReference>
<comment type="caution">
    <text evidence="8">The sequence shown here is derived from an EMBL/GenBank/DDBJ whole genome shotgun (WGS) entry which is preliminary data.</text>
</comment>
<accession>A0ABV3S9V9</accession>
<dbReference type="RefSeq" id="WP_367967395.1">
    <property type="nucleotide sequence ID" value="NZ_JBAKFI010000002.1"/>
</dbReference>
<dbReference type="PANTHER" id="PTHR33452">
    <property type="entry name" value="OXIDOREDUCTASE CATD-RELATED"/>
    <property type="match status" value="1"/>
</dbReference>
<organism evidence="8 9">
    <name type="scientific">Spiribacter onubensis</name>
    <dbReference type="NCBI Taxonomy" id="3122420"/>
    <lineage>
        <taxon>Bacteria</taxon>
        <taxon>Pseudomonadati</taxon>
        <taxon>Pseudomonadota</taxon>
        <taxon>Gammaproteobacteria</taxon>
        <taxon>Chromatiales</taxon>
        <taxon>Ectothiorhodospiraceae</taxon>
        <taxon>Spiribacter</taxon>
    </lineage>
</organism>
<feature type="transmembrane region" description="Helical" evidence="7">
    <location>
        <begin position="21"/>
        <end position="40"/>
    </location>
</feature>
<comment type="subcellular location">
    <subcellularLocation>
        <location evidence="1">Cell membrane</location>
        <topology evidence="1">Multi-pass membrane protein</topology>
    </subcellularLocation>
</comment>
<evidence type="ECO:0000313" key="9">
    <source>
        <dbReference type="Proteomes" id="UP001556653"/>
    </source>
</evidence>
<feature type="transmembrane region" description="Helical" evidence="7">
    <location>
        <begin position="115"/>
        <end position="133"/>
    </location>
</feature>
<dbReference type="EMBL" id="JBAKFJ010000001">
    <property type="protein sequence ID" value="MEX0386909.1"/>
    <property type="molecule type" value="Genomic_DNA"/>
</dbReference>
<dbReference type="InterPro" id="IPR032808">
    <property type="entry name" value="DoxX"/>
</dbReference>
<reference evidence="8 9" key="1">
    <citation type="submission" date="2024-02" db="EMBL/GenBank/DDBJ databases">
        <title>New especies of Spiribacter isolated from saline water.</title>
        <authorList>
            <person name="Leon M.J."/>
            <person name="De La Haba R."/>
            <person name="Sanchez-Porro C."/>
            <person name="Ventosa A."/>
        </authorList>
    </citation>
    <scope>NUCLEOTIDE SEQUENCE [LARGE SCALE GENOMIC DNA]</scope>
    <source>
        <strain evidence="9">ag22IC4-227</strain>
    </source>
</reference>
<name>A0ABV3S9V9_9GAMM</name>